<dbReference type="RefSeq" id="WP_045881294.1">
    <property type="nucleotide sequence ID" value="NZ_CP011110.1"/>
</dbReference>
<dbReference type="Pfam" id="PF05134">
    <property type="entry name" value="T2SSL"/>
    <property type="match status" value="1"/>
</dbReference>
<evidence type="ECO:0000256" key="3">
    <source>
        <dbReference type="ARBA" id="ARBA00022448"/>
    </source>
</evidence>
<evidence type="ECO:0000256" key="5">
    <source>
        <dbReference type="ARBA" id="ARBA00022519"/>
    </source>
</evidence>
<evidence type="ECO:0000256" key="4">
    <source>
        <dbReference type="ARBA" id="ARBA00022475"/>
    </source>
</evidence>
<dbReference type="InterPro" id="IPR025691">
    <property type="entry name" value="GspL_pp_dom"/>
</dbReference>
<evidence type="ECO:0000256" key="2">
    <source>
        <dbReference type="ARBA" id="ARBA00005318"/>
    </source>
</evidence>
<evidence type="ECO:0000259" key="10">
    <source>
        <dbReference type="Pfam" id="PF05134"/>
    </source>
</evidence>
<keyword evidence="3" id="KW-0813">Transport</keyword>
<name>A0A0D5XUZ3_9PSED</name>
<feature type="domain" description="GspL periplasmic" evidence="11">
    <location>
        <begin position="214"/>
        <end position="358"/>
    </location>
</feature>
<keyword evidence="5" id="KW-0997">Cell inner membrane</keyword>
<protein>
    <submittedName>
        <fullName evidence="12">General secretion pathway protein L</fullName>
    </submittedName>
</protein>
<keyword evidence="4" id="KW-1003">Cell membrane</keyword>
<evidence type="ECO:0000256" key="1">
    <source>
        <dbReference type="ARBA" id="ARBA00004377"/>
    </source>
</evidence>
<dbReference type="SUPFAM" id="SSF53067">
    <property type="entry name" value="Actin-like ATPase domain"/>
    <property type="match status" value="1"/>
</dbReference>
<dbReference type="GO" id="GO:0009276">
    <property type="term" value="C:Gram-negative-bacterium-type cell wall"/>
    <property type="evidence" value="ECO:0007669"/>
    <property type="project" value="InterPro"/>
</dbReference>
<gene>
    <name evidence="12" type="ORF">PCL1606_10920</name>
</gene>
<evidence type="ECO:0000259" key="11">
    <source>
        <dbReference type="Pfam" id="PF12693"/>
    </source>
</evidence>
<proteinExistence type="inferred from homology"/>
<dbReference type="PIRSF" id="PIRSF015761">
    <property type="entry name" value="Protein_L"/>
    <property type="match status" value="1"/>
</dbReference>
<evidence type="ECO:0000256" key="6">
    <source>
        <dbReference type="ARBA" id="ARBA00022692"/>
    </source>
</evidence>
<keyword evidence="9" id="KW-0472">Membrane</keyword>
<dbReference type="OrthoDB" id="7011844at2"/>
<dbReference type="Proteomes" id="UP000032748">
    <property type="component" value="Chromosome"/>
</dbReference>
<dbReference type="GO" id="GO:0005886">
    <property type="term" value="C:plasma membrane"/>
    <property type="evidence" value="ECO:0007669"/>
    <property type="project" value="UniProtKB-SubCell"/>
</dbReference>
<evidence type="ECO:0000313" key="12">
    <source>
        <dbReference type="EMBL" id="AKA22547.1"/>
    </source>
</evidence>
<dbReference type="GO" id="GO:0015627">
    <property type="term" value="C:type II protein secretion system complex"/>
    <property type="evidence" value="ECO:0007669"/>
    <property type="project" value="InterPro"/>
</dbReference>
<dbReference type="CDD" id="cd24017">
    <property type="entry name" value="ASKHA_T2SSL_N"/>
    <property type="match status" value="1"/>
</dbReference>
<evidence type="ECO:0000256" key="7">
    <source>
        <dbReference type="ARBA" id="ARBA00022927"/>
    </source>
</evidence>
<dbReference type="Gene3D" id="3.30.420.380">
    <property type="match status" value="1"/>
</dbReference>
<dbReference type="GO" id="GO:0015628">
    <property type="term" value="P:protein secretion by the type II secretion system"/>
    <property type="evidence" value="ECO:0007669"/>
    <property type="project" value="InterPro"/>
</dbReference>
<keyword evidence="8" id="KW-1133">Transmembrane helix</keyword>
<dbReference type="AlphaFoldDB" id="A0A0D5XUZ3"/>
<comment type="subcellular location">
    <subcellularLocation>
        <location evidence="1">Cell inner membrane</location>
        <topology evidence="1">Single-pass membrane protein</topology>
    </subcellularLocation>
</comment>
<dbReference type="Gene3D" id="3.30.1360.100">
    <property type="entry name" value="General secretion pathway protein M, EpsM"/>
    <property type="match status" value="1"/>
</dbReference>
<reference evidence="12 13" key="1">
    <citation type="journal article" date="2015" name="Mol. Plant Microbe Interact.">
        <title>Comparative Genomic Analysis of Pseudomonas chlororaphis PCL1606 Reveals New Insight into Antifungal Compounds Involved in Biocontrol.</title>
        <authorList>
            <person name="Calderon C.E."/>
            <person name="Ramos C."/>
            <person name="de Vicente A."/>
            <person name="Cazorla F.M."/>
        </authorList>
    </citation>
    <scope>NUCLEOTIDE SEQUENCE [LARGE SCALE GENOMIC DNA]</scope>
    <source>
        <strain evidence="12 13">PCL1606</strain>
    </source>
</reference>
<dbReference type="InterPro" id="IPR024230">
    <property type="entry name" value="GspL_cyto_dom"/>
</dbReference>
<accession>A0A0D5XUZ3</accession>
<evidence type="ECO:0000256" key="8">
    <source>
        <dbReference type="ARBA" id="ARBA00022989"/>
    </source>
</evidence>
<evidence type="ECO:0000313" key="13">
    <source>
        <dbReference type="Proteomes" id="UP000032748"/>
    </source>
</evidence>
<dbReference type="InterPro" id="IPR007812">
    <property type="entry name" value="T2SS_protein-GspL"/>
</dbReference>
<evidence type="ECO:0000256" key="9">
    <source>
        <dbReference type="ARBA" id="ARBA00023136"/>
    </source>
</evidence>
<keyword evidence="6" id="KW-0812">Transmembrane</keyword>
<dbReference type="PATRIC" id="fig|587753.10.peg.1085"/>
<organism evidence="12 13">
    <name type="scientific">Pseudomonas chlororaphis</name>
    <dbReference type="NCBI Taxonomy" id="587753"/>
    <lineage>
        <taxon>Bacteria</taxon>
        <taxon>Pseudomonadati</taxon>
        <taxon>Pseudomonadota</taxon>
        <taxon>Gammaproteobacteria</taxon>
        <taxon>Pseudomonadales</taxon>
        <taxon>Pseudomonadaceae</taxon>
        <taxon>Pseudomonas</taxon>
    </lineage>
</organism>
<dbReference type="Pfam" id="PF12693">
    <property type="entry name" value="GspL_C"/>
    <property type="match status" value="1"/>
</dbReference>
<comment type="similarity">
    <text evidence="2">Belongs to the GSP L family.</text>
</comment>
<dbReference type="KEGG" id="pcz:PCL1606_10920"/>
<dbReference type="EMBL" id="CP011110">
    <property type="protein sequence ID" value="AKA22547.1"/>
    <property type="molecule type" value="Genomic_DNA"/>
</dbReference>
<dbReference type="InterPro" id="IPR043129">
    <property type="entry name" value="ATPase_NBD"/>
</dbReference>
<sequence>MQAWLYLSRMATDDDSPVTWWHPGGEPQHGTLQQAAVLAGQRLTLLLPAEIASHHRFDIPPGSGRWLQQAIHSVLEERLLDDPEQLHLARGPLQARRHCRLFALQRQGLEQLLERLAGHGLNVERIHIDADCLPDEQPLALRCHERWLVGGACAQRLALDDRAFAELAPLLPADLQRSEEAPWPLLARGSAHAIDLRQGTFARRGPARAPWPALLAILAVVCGAEVAQDVGHRWLLQHHTAQVNDASLALWQQRFPDEPRVVDLARQVQARAQHAGQPLQSLARRLDGLAGQWVASAGGETRIRRLDYQKAQGWTLQVNAPDFSTLERLREALAQQGANVQADSAVLAPDGVSARLKITD</sequence>
<dbReference type="NCBIfam" id="TIGR01709">
    <property type="entry name" value="typeII_sec_gspL"/>
    <property type="match status" value="1"/>
</dbReference>
<keyword evidence="7" id="KW-0653">Protein transport</keyword>
<feature type="domain" description="GspL cytoplasmic actin-ATPase-like" evidence="10">
    <location>
        <begin position="36"/>
        <end position="172"/>
    </location>
</feature>